<sequence>MSSYFQCLRGEMAAAKRFQPPTCGPLESPPQPVINFPQAKGRRFSVRYYSVHQWIEYSEAEDAVYCFSCRHSVQNPLFAKGKPFGNRTFIDKGFKKWKDTSTLFQQHENTSLLNSEIISEIEENRRHVKTLLKVVSFFWQQGLAFRGHKESETSENISNFLEMVETVCEEYPKLKERISLRYGHYSSPEYQNNLISVYSLRMLSKAGFYSVMTDETKDVSKVDQLAILIRYVDCEDWKIKERAIGLHHLKDCSAENIANAKFSLLSKKGLVLKYCVGQCYDGANAMSGWANRVQARVKHQAPQAIYFHCYAHHLNLVLVHSLSGIEETKGFISTLQSIYCFISNSSVRHENSKQPVMCLGRFIPTRWFCSAVSKILKNFEVILIVLDDDMKDRAESIGIRAQMEQQCFMFLLYGASTGHNIFPLPMAAGLWGAVAKRKGALTSRLADSVVFTSLGQMERNTRSIYFNILDTVMQEFDRRFSEEQGDIVEATNALKKTDDSFFDGQVLKPLGKIPKCSDDRLSSLMILAVEQEEVKKMPLDELLNDFARMKERKWKLARDFHAALCRVQIINQFRPGKYYGNAYSVPCACALTVVLVVCSGVPRLGLLSRVSHIAISCVCDGDESECIVVRWFLRSFLYLEYEEARPTQHQGM</sequence>
<evidence type="ECO:0000313" key="3">
    <source>
        <dbReference type="Proteomes" id="UP001159363"/>
    </source>
</evidence>
<evidence type="ECO:0000259" key="1">
    <source>
        <dbReference type="Pfam" id="PF14291"/>
    </source>
</evidence>
<comment type="caution">
    <text evidence="2">The sequence shown here is derived from an EMBL/GenBank/DDBJ whole genome shotgun (WGS) entry which is preliminary data.</text>
</comment>
<dbReference type="Proteomes" id="UP001159363">
    <property type="component" value="Chromosome 1"/>
</dbReference>
<gene>
    <name evidence="2" type="ORF">PR048_000564</name>
</gene>
<evidence type="ECO:0000313" key="2">
    <source>
        <dbReference type="EMBL" id="KAJ8895239.1"/>
    </source>
</evidence>
<name>A0ABQ9IG79_9NEOP</name>
<dbReference type="InterPro" id="IPR025398">
    <property type="entry name" value="DUF4371"/>
</dbReference>
<keyword evidence="3" id="KW-1185">Reference proteome</keyword>
<dbReference type="SUPFAM" id="SSF53098">
    <property type="entry name" value="Ribonuclease H-like"/>
    <property type="match status" value="1"/>
</dbReference>
<dbReference type="EMBL" id="JARBHB010000001">
    <property type="protein sequence ID" value="KAJ8895239.1"/>
    <property type="molecule type" value="Genomic_DNA"/>
</dbReference>
<dbReference type="InterPro" id="IPR012337">
    <property type="entry name" value="RNaseH-like_sf"/>
</dbReference>
<accession>A0ABQ9IG79</accession>
<dbReference type="Pfam" id="PF14291">
    <property type="entry name" value="DUF4371"/>
    <property type="match status" value="1"/>
</dbReference>
<proteinExistence type="predicted"/>
<dbReference type="PANTHER" id="PTHR45749">
    <property type="match status" value="1"/>
</dbReference>
<organism evidence="2 3">
    <name type="scientific">Dryococelus australis</name>
    <dbReference type="NCBI Taxonomy" id="614101"/>
    <lineage>
        <taxon>Eukaryota</taxon>
        <taxon>Metazoa</taxon>
        <taxon>Ecdysozoa</taxon>
        <taxon>Arthropoda</taxon>
        <taxon>Hexapoda</taxon>
        <taxon>Insecta</taxon>
        <taxon>Pterygota</taxon>
        <taxon>Neoptera</taxon>
        <taxon>Polyneoptera</taxon>
        <taxon>Phasmatodea</taxon>
        <taxon>Verophasmatodea</taxon>
        <taxon>Anareolatae</taxon>
        <taxon>Phasmatidae</taxon>
        <taxon>Eurycanthinae</taxon>
        <taxon>Dryococelus</taxon>
    </lineage>
</organism>
<protein>
    <recommendedName>
        <fullName evidence="1">DUF4371 domain-containing protein</fullName>
    </recommendedName>
</protein>
<reference evidence="2 3" key="1">
    <citation type="submission" date="2023-02" db="EMBL/GenBank/DDBJ databases">
        <title>LHISI_Scaffold_Assembly.</title>
        <authorList>
            <person name="Stuart O.P."/>
            <person name="Cleave R."/>
            <person name="Magrath M.J.L."/>
            <person name="Mikheyev A.S."/>
        </authorList>
    </citation>
    <scope>NUCLEOTIDE SEQUENCE [LARGE SCALE GENOMIC DNA]</scope>
    <source>
        <strain evidence="2">Daus_M_001</strain>
        <tissue evidence="2">Leg muscle</tissue>
    </source>
</reference>
<dbReference type="PANTHER" id="PTHR45749:SF37">
    <property type="entry name" value="OS05G0311600 PROTEIN"/>
    <property type="match status" value="1"/>
</dbReference>
<feature type="domain" description="DUF4371" evidence="1">
    <location>
        <begin position="125"/>
        <end position="290"/>
    </location>
</feature>